<dbReference type="InterPro" id="IPR029069">
    <property type="entry name" value="HotDog_dom_sf"/>
</dbReference>
<dbReference type="STRING" id="943830.A4A58_27660"/>
<dbReference type="PANTHER" id="PTHR43240:SF20">
    <property type="entry name" value="MEDIUM_LONG-CHAIN ACYL-COA THIOESTERASE YIGI"/>
    <property type="match status" value="1"/>
</dbReference>
<dbReference type="PANTHER" id="PTHR43240">
    <property type="entry name" value="1,4-DIHYDROXY-2-NAPHTHOYL-COA THIOESTERASE 1"/>
    <property type="match status" value="1"/>
</dbReference>
<dbReference type="Gene3D" id="3.10.129.10">
    <property type="entry name" value="Hotdog Thioesterase"/>
    <property type="match status" value="1"/>
</dbReference>
<dbReference type="SUPFAM" id="SSF54637">
    <property type="entry name" value="Thioesterase/thiol ester dehydrase-isomerase"/>
    <property type="match status" value="1"/>
</dbReference>
<organism evidence="2 3">
    <name type="scientific">Tardiphaga robiniae</name>
    <dbReference type="NCBI Taxonomy" id="943830"/>
    <lineage>
        <taxon>Bacteria</taxon>
        <taxon>Pseudomonadati</taxon>
        <taxon>Pseudomonadota</taxon>
        <taxon>Alphaproteobacteria</taxon>
        <taxon>Hyphomicrobiales</taxon>
        <taxon>Nitrobacteraceae</taxon>
        <taxon>Tardiphaga</taxon>
    </lineage>
</organism>
<dbReference type="EMBL" id="LVYV01000011">
    <property type="protein sequence ID" value="KZD23488.1"/>
    <property type="molecule type" value="Genomic_DNA"/>
</dbReference>
<name>A0A163ZHJ8_9BRAD</name>
<comment type="caution">
    <text evidence="2">The sequence shown here is derived from an EMBL/GenBank/DDBJ whole genome shotgun (WGS) entry which is preliminary data.</text>
</comment>
<proteinExistence type="predicted"/>
<accession>A0A163ZHJ8</accession>
<dbReference type="GO" id="GO:0016790">
    <property type="term" value="F:thiolester hydrolase activity"/>
    <property type="evidence" value="ECO:0007669"/>
    <property type="project" value="UniProtKB-ARBA"/>
</dbReference>
<evidence type="ECO:0000313" key="2">
    <source>
        <dbReference type="EMBL" id="KZD23488.1"/>
    </source>
</evidence>
<dbReference type="OrthoDB" id="3477511at2"/>
<dbReference type="CDD" id="cd03443">
    <property type="entry name" value="PaaI_thioesterase"/>
    <property type="match status" value="1"/>
</dbReference>
<sequence length="152" mass="16392">MTDAATDAANAELEAAGWSIMDDDGFIHFVGPMWHRVVAGINEFAILGQDKHRNRRGVVQGGAVMTLADRSCGMAAREAAGVEALATVQMDTYFVDAARIGDLMISRPKVVRATKSLIFMSTEVSVNDHVVATAHGVFKTVRDRTDAGRKND</sequence>
<dbReference type="AlphaFoldDB" id="A0A163ZHJ8"/>
<evidence type="ECO:0000259" key="1">
    <source>
        <dbReference type="Pfam" id="PF03061"/>
    </source>
</evidence>
<dbReference type="Proteomes" id="UP000076574">
    <property type="component" value="Unassembled WGS sequence"/>
</dbReference>
<dbReference type="InterPro" id="IPR006683">
    <property type="entry name" value="Thioestr_dom"/>
</dbReference>
<dbReference type="RefSeq" id="WP_068732698.1">
    <property type="nucleotide sequence ID" value="NZ_LVYV01000011.1"/>
</dbReference>
<reference evidence="2 3" key="1">
    <citation type="submission" date="2016-03" db="EMBL/GenBank/DDBJ databases">
        <title>Microsymbionts genomes from the relict species Vavilovia formosa (Stev.) Fed.</title>
        <authorList>
            <person name="Kopat V."/>
            <person name="Chirak E."/>
            <person name="Kimeklis A."/>
            <person name="Andronov E."/>
        </authorList>
    </citation>
    <scope>NUCLEOTIDE SEQUENCE [LARGE SCALE GENOMIC DNA]</scope>
    <source>
        <strain evidence="2 3">Vaf07</strain>
    </source>
</reference>
<gene>
    <name evidence="2" type="ORF">A4A58_27660</name>
</gene>
<evidence type="ECO:0000313" key="3">
    <source>
        <dbReference type="Proteomes" id="UP000076574"/>
    </source>
</evidence>
<feature type="domain" description="Thioesterase" evidence="1">
    <location>
        <begin position="57"/>
        <end position="129"/>
    </location>
</feature>
<dbReference type="Pfam" id="PF03061">
    <property type="entry name" value="4HBT"/>
    <property type="match status" value="1"/>
</dbReference>
<keyword evidence="3" id="KW-1185">Reference proteome</keyword>
<protein>
    <submittedName>
        <fullName evidence="2">Thioesterase</fullName>
    </submittedName>
</protein>